<dbReference type="GO" id="GO:0034599">
    <property type="term" value="P:cellular response to oxidative stress"/>
    <property type="evidence" value="ECO:0007669"/>
    <property type="project" value="TreeGrafter"/>
</dbReference>
<protein>
    <recommendedName>
        <fullName evidence="3">thioredoxin-dependent peroxiredoxin</fullName>
        <ecNumber evidence="3">1.11.1.24</ecNumber>
    </recommendedName>
    <alternativeName>
        <fullName evidence="9">Thioredoxin peroxidase</fullName>
    </alternativeName>
</protein>
<evidence type="ECO:0000256" key="12">
    <source>
        <dbReference type="PIRSR" id="PIRSR000239-1"/>
    </source>
</evidence>
<keyword evidence="6" id="KW-0560">Oxidoreductase</keyword>
<keyword evidence="4" id="KW-0575">Peroxidase</keyword>
<dbReference type="Gene3D" id="3.40.30.10">
    <property type="entry name" value="Glutaredoxin"/>
    <property type="match status" value="1"/>
</dbReference>
<dbReference type="GO" id="GO:0005737">
    <property type="term" value="C:cytoplasm"/>
    <property type="evidence" value="ECO:0007669"/>
    <property type="project" value="TreeGrafter"/>
</dbReference>
<dbReference type="Proteomes" id="UP000179118">
    <property type="component" value="Unassembled WGS sequence"/>
</dbReference>
<feature type="active site" description="Cysteine sulfenic acid (-SOH) intermediate; for peroxidase activity" evidence="12">
    <location>
        <position position="45"/>
    </location>
</feature>
<comment type="subunit">
    <text evidence="2">Monomer.</text>
</comment>
<comment type="caution">
    <text evidence="14">The sequence shown here is derived from an EMBL/GenBank/DDBJ whole genome shotgun (WGS) entry which is preliminary data.</text>
</comment>
<name>A0A1G2S996_9BACT</name>
<comment type="catalytic activity">
    <reaction evidence="11">
        <text>a hydroperoxide + [thioredoxin]-dithiol = an alcohol + [thioredoxin]-disulfide + H2O</text>
        <dbReference type="Rhea" id="RHEA:62620"/>
        <dbReference type="Rhea" id="RHEA-COMP:10698"/>
        <dbReference type="Rhea" id="RHEA-COMP:10700"/>
        <dbReference type="ChEBI" id="CHEBI:15377"/>
        <dbReference type="ChEBI" id="CHEBI:29950"/>
        <dbReference type="ChEBI" id="CHEBI:30879"/>
        <dbReference type="ChEBI" id="CHEBI:35924"/>
        <dbReference type="ChEBI" id="CHEBI:50058"/>
        <dbReference type="EC" id="1.11.1.24"/>
    </reaction>
</comment>
<evidence type="ECO:0000313" key="14">
    <source>
        <dbReference type="EMBL" id="OHA81646.1"/>
    </source>
</evidence>
<dbReference type="GO" id="GO:0045454">
    <property type="term" value="P:cell redox homeostasis"/>
    <property type="evidence" value="ECO:0007669"/>
    <property type="project" value="TreeGrafter"/>
</dbReference>
<dbReference type="PANTHER" id="PTHR42801:SF4">
    <property type="entry name" value="AHPC_TSA FAMILY PROTEIN"/>
    <property type="match status" value="1"/>
</dbReference>
<keyword evidence="5" id="KW-0049">Antioxidant</keyword>
<comment type="similarity">
    <text evidence="10">Belongs to the peroxiredoxin family. BCP/PrxQ subfamily.</text>
</comment>
<dbReference type="InterPro" id="IPR036249">
    <property type="entry name" value="Thioredoxin-like_sf"/>
</dbReference>
<dbReference type="Pfam" id="PF00578">
    <property type="entry name" value="AhpC-TSA"/>
    <property type="match status" value="1"/>
</dbReference>
<dbReference type="PANTHER" id="PTHR42801">
    <property type="entry name" value="THIOREDOXIN-DEPENDENT PEROXIDE REDUCTASE"/>
    <property type="match status" value="1"/>
</dbReference>
<dbReference type="PIRSF" id="PIRSF000239">
    <property type="entry name" value="AHPC"/>
    <property type="match status" value="1"/>
</dbReference>
<feature type="domain" description="Thioredoxin" evidence="13">
    <location>
        <begin position="2"/>
        <end position="148"/>
    </location>
</feature>
<dbReference type="CDD" id="cd03017">
    <property type="entry name" value="PRX_BCP"/>
    <property type="match status" value="1"/>
</dbReference>
<evidence type="ECO:0000256" key="5">
    <source>
        <dbReference type="ARBA" id="ARBA00022862"/>
    </source>
</evidence>
<evidence type="ECO:0000313" key="15">
    <source>
        <dbReference type="Proteomes" id="UP000179118"/>
    </source>
</evidence>
<evidence type="ECO:0000256" key="2">
    <source>
        <dbReference type="ARBA" id="ARBA00011245"/>
    </source>
</evidence>
<comment type="function">
    <text evidence="1">Thiol-specific peroxidase that catalyzes the reduction of hydrogen peroxide and organic hydroperoxides to water and alcohols, respectively. Plays a role in cell protection against oxidative stress by detoxifying peroxides and as sensor of hydrogen peroxide-mediated signaling events.</text>
</comment>
<gene>
    <name evidence="14" type="ORF">A3D51_02640</name>
</gene>
<evidence type="ECO:0000256" key="4">
    <source>
        <dbReference type="ARBA" id="ARBA00022559"/>
    </source>
</evidence>
<dbReference type="InterPro" id="IPR000866">
    <property type="entry name" value="AhpC/TSA"/>
</dbReference>
<accession>A0A1G2S996</accession>
<sequence length="150" mass="16586">MIKTGGKAPLDIKVLDQNGLSVSLRDFLGSYAVLYAYPMDETPGCVKEACSIRDVYGEFKALGVAVVGISPDDEESHKKFAQHHELQFPLWADTKHELLNALGVWSITGVARTTFLVDEEGTVVHVWENVEPERHGEAVIDYVTNILKTS</sequence>
<dbReference type="FunFam" id="3.40.30.10:FF:000007">
    <property type="entry name" value="Thioredoxin-dependent thiol peroxidase"/>
    <property type="match status" value="1"/>
</dbReference>
<dbReference type="SUPFAM" id="SSF52833">
    <property type="entry name" value="Thioredoxin-like"/>
    <property type="match status" value="1"/>
</dbReference>
<evidence type="ECO:0000256" key="9">
    <source>
        <dbReference type="ARBA" id="ARBA00032824"/>
    </source>
</evidence>
<keyword evidence="7" id="KW-1015">Disulfide bond</keyword>
<dbReference type="AlphaFoldDB" id="A0A1G2S996"/>
<dbReference type="InterPro" id="IPR013766">
    <property type="entry name" value="Thioredoxin_domain"/>
</dbReference>
<evidence type="ECO:0000256" key="7">
    <source>
        <dbReference type="ARBA" id="ARBA00023157"/>
    </source>
</evidence>
<reference evidence="14 15" key="1">
    <citation type="journal article" date="2016" name="Nat. Commun.">
        <title>Thousands of microbial genomes shed light on interconnected biogeochemical processes in an aquifer system.</title>
        <authorList>
            <person name="Anantharaman K."/>
            <person name="Brown C.T."/>
            <person name="Hug L.A."/>
            <person name="Sharon I."/>
            <person name="Castelle C.J."/>
            <person name="Probst A.J."/>
            <person name="Thomas B.C."/>
            <person name="Singh A."/>
            <person name="Wilkins M.J."/>
            <person name="Karaoz U."/>
            <person name="Brodie E.L."/>
            <person name="Williams K.H."/>
            <person name="Hubbard S.S."/>
            <person name="Banfield J.F."/>
        </authorList>
    </citation>
    <scope>NUCLEOTIDE SEQUENCE [LARGE SCALE GENOMIC DNA]</scope>
</reference>
<evidence type="ECO:0000256" key="3">
    <source>
        <dbReference type="ARBA" id="ARBA00013017"/>
    </source>
</evidence>
<evidence type="ECO:0000256" key="10">
    <source>
        <dbReference type="ARBA" id="ARBA00038489"/>
    </source>
</evidence>
<dbReference type="InterPro" id="IPR050924">
    <property type="entry name" value="Peroxiredoxin_BCP/PrxQ"/>
</dbReference>
<dbReference type="EC" id="1.11.1.24" evidence="3"/>
<keyword evidence="8" id="KW-0676">Redox-active center</keyword>
<evidence type="ECO:0000256" key="1">
    <source>
        <dbReference type="ARBA" id="ARBA00003330"/>
    </source>
</evidence>
<evidence type="ECO:0000259" key="13">
    <source>
        <dbReference type="PROSITE" id="PS51352"/>
    </source>
</evidence>
<dbReference type="GO" id="GO:0008379">
    <property type="term" value="F:thioredoxin peroxidase activity"/>
    <property type="evidence" value="ECO:0007669"/>
    <property type="project" value="TreeGrafter"/>
</dbReference>
<dbReference type="InterPro" id="IPR024706">
    <property type="entry name" value="Peroxiredoxin_AhpC-typ"/>
</dbReference>
<evidence type="ECO:0000256" key="11">
    <source>
        <dbReference type="ARBA" id="ARBA00049091"/>
    </source>
</evidence>
<proteinExistence type="inferred from homology"/>
<dbReference type="PROSITE" id="PS51352">
    <property type="entry name" value="THIOREDOXIN_2"/>
    <property type="match status" value="1"/>
</dbReference>
<dbReference type="EMBL" id="MHUT01000006">
    <property type="protein sequence ID" value="OHA81646.1"/>
    <property type="molecule type" value="Genomic_DNA"/>
</dbReference>
<organism evidence="14 15">
    <name type="scientific">Candidatus Yonathbacteria bacterium RIFCSPHIGHO2_02_FULL_44_14</name>
    <dbReference type="NCBI Taxonomy" id="1802724"/>
    <lineage>
        <taxon>Bacteria</taxon>
        <taxon>Candidatus Yonathiibacteriota</taxon>
    </lineage>
</organism>
<evidence type="ECO:0000256" key="6">
    <source>
        <dbReference type="ARBA" id="ARBA00023002"/>
    </source>
</evidence>
<evidence type="ECO:0000256" key="8">
    <source>
        <dbReference type="ARBA" id="ARBA00023284"/>
    </source>
</evidence>